<evidence type="ECO:0000256" key="1">
    <source>
        <dbReference type="SAM" id="MobiDB-lite"/>
    </source>
</evidence>
<dbReference type="Proteomes" id="UP001500503">
    <property type="component" value="Unassembled WGS sequence"/>
</dbReference>
<evidence type="ECO:0000313" key="2">
    <source>
        <dbReference type="EMBL" id="GAA4515243.1"/>
    </source>
</evidence>
<reference evidence="3" key="1">
    <citation type="journal article" date="2019" name="Int. J. Syst. Evol. Microbiol.">
        <title>The Global Catalogue of Microorganisms (GCM) 10K type strain sequencing project: providing services to taxonomists for standard genome sequencing and annotation.</title>
        <authorList>
            <consortium name="The Broad Institute Genomics Platform"/>
            <consortium name="The Broad Institute Genome Sequencing Center for Infectious Disease"/>
            <person name="Wu L."/>
            <person name="Ma J."/>
        </authorList>
    </citation>
    <scope>NUCLEOTIDE SEQUENCE [LARGE SCALE GENOMIC DNA]</scope>
    <source>
        <strain evidence="3">JCM 17933</strain>
    </source>
</reference>
<organism evidence="2 3">
    <name type="scientific">Actinoallomurus oryzae</name>
    <dbReference type="NCBI Taxonomy" id="502180"/>
    <lineage>
        <taxon>Bacteria</taxon>
        <taxon>Bacillati</taxon>
        <taxon>Actinomycetota</taxon>
        <taxon>Actinomycetes</taxon>
        <taxon>Streptosporangiales</taxon>
        <taxon>Thermomonosporaceae</taxon>
        <taxon>Actinoallomurus</taxon>
    </lineage>
</organism>
<sequence length="695" mass="74416">MVAKNDGGASDEVDVNIDGMRAVVKRLQSVEAKLQALGPKFTAAVQGTGVADPGGPVAAAAVWLASEIPGLEQRIRLATGDPGANDPLGGMVSGWAKIDESLITKETAQQIANRGANLADQIWQHSDSPQGIPKSLTDQLKKQQLNPDFAAGFWARLGPEKAADLMARLARDGQTWHDGGRNGDTRSPKQYDADQQEALEALSVSLGTASRTAGQIHLTSDFGQRMAKHGPEAAGQLLRSGKFDKNFLLQAATEIYNWRVQGVRNHQAEPKADTALLVGSDKPPGSYDPMVNALAALSRNLDASQAWFTPQRLRTLLGGTGNKDENDTGRSHLHLGDDGKSLGDFVSVAGAGVRDRGPRGRRSAEVAAQTVHEAAKLNNLLEGFKPGMGEVLSSYIHDVARASWSGERGPNNQTVAQMLDLKSGHPHWTTDDQGVQAGDPIGANFDINDLRKILPQVETNDDAWRSILAGARQYSAGYLGYAARQSRTDGSAVFQEAENRVGSVFGVLGSKHALGKIGEAAARDQRRAELLGLIKSTVDIWSVTDIVGKLPGDKTADFVGLARGQIEDAVVSGLLHPTKSGEQAKADTTDDDLIQQLQNMAAGAASDGGLLHTKKDRSKSGLNLDPAKWFKHYSKFHPLHAKDEKFFDDQDVIMPPEAMTAAQRAAYSEYLTTALTGHSSNLENAYRSASQSWTN</sequence>
<keyword evidence="3" id="KW-1185">Reference proteome</keyword>
<protein>
    <submittedName>
        <fullName evidence="2">Uncharacterized protein</fullName>
    </submittedName>
</protein>
<name>A0ABP8R1B1_9ACTN</name>
<proteinExistence type="predicted"/>
<gene>
    <name evidence="2" type="ORF">GCM10023191_084790</name>
</gene>
<dbReference type="EMBL" id="BAABHF010000050">
    <property type="protein sequence ID" value="GAA4515243.1"/>
    <property type="molecule type" value="Genomic_DNA"/>
</dbReference>
<dbReference type="RefSeq" id="WP_345473850.1">
    <property type="nucleotide sequence ID" value="NZ_BAABHF010000050.1"/>
</dbReference>
<feature type="region of interest" description="Disordered" evidence="1">
    <location>
        <begin position="173"/>
        <end position="192"/>
    </location>
</feature>
<evidence type="ECO:0000313" key="3">
    <source>
        <dbReference type="Proteomes" id="UP001500503"/>
    </source>
</evidence>
<accession>A0ABP8R1B1</accession>
<comment type="caution">
    <text evidence="2">The sequence shown here is derived from an EMBL/GenBank/DDBJ whole genome shotgun (WGS) entry which is preliminary data.</text>
</comment>